<dbReference type="Gene3D" id="2.40.50.100">
    <property type="match status" value="1"/>
</dbReference>
<protein>
    <submittedName>
        <fullName evidence="6">Uncharacterized protein</fullName>
    </submittedName>
</protein>
<keyword evidence="1" id="KW-0813">Transport</keyword>
<dbReference type="GO" id="GO:0016020">
    <property type="term" value="C:membrane"/>
    <property type="evidence" value="ECO:0007669"/>
    <property type="project" value="InterPro"/>
</dbReference>
<dbReference type="GO" id="GO:0060003">
    <property type="term" value="P:copper ion export"/>
    <property type="evidence" value="ECO:0007669"/>
    <property type="project" value="TreeGrafter"/>
</dbReference>
<dbReference type="Pfam" id="PF25954">
    <property type="entry name" value="Beta-barrel_RND_2"/>
    <property type="match status" value="1"/>
</dbReference>
<evidence type="ECO:0000259" key="4">
    <source>
        <dbReference type="Pfam" id="PF25973"/>
    </source>
</evidence>
<dbReference type="PANTHER" id="PTHR30097:SF4">
    <property type="entry name" value="SLR6042 PROTEIN"/>
    <property type="match status" value="1"/>
</dbReference>
<dbReference type="EMBL" id="UOGJ01000150">
    <property type="protein sequence ID" value="VAX38104.1"/>
    <property type="molecule type" value="Genomic_DNA"/>
</dbReference>
<dbReference type="GO" id="GO:0022857">
    <property type="term" value="F:transmembrane transporter activity"/>
    <property type="evidence" value="ECO:0007669"/>
    <property type="project" value="InterPro"/>
</dbReference>
<dbReference type="Gene3D" id="1.10.287.470">
    <property type="entry name" value="Helix hairpin bin"/>
    <property type="match status" value="1"/>
</dbReference>
<sequence length="502" mass="56324">MKYKSLVKVVIFVFLLTMFWKAPEIMASQEKVCALHQASVTECFICDPKLREPGRLWCKEHVRYENRCFLCHPEIKEEDRLWCEEHNLYEDECIFCHPELRKTQNKSEKNVKASTSKELYCQEHEVAEKECGICHPELAETLKPGQGLKIRFESAESTSKAGVITDIPSFGKSPAGLSVLSRVSYNQNSLVRITPLAAGVVQKVFVDVGDDILKGQLLVEIVSPEIARAKSDYLSALANEKLKELVFKREKGLVEKKITSQQEYEQALADYQMSTNTAMMTRQQLLNYGLTEEQIQEVEKTRSSSSTLQVLAPFSGTLIERNAVIGEAAKPGDMLFSLVDLTSMWLELSIPEDSLHALEVGDSVEATFNALPEAIVRGQLTWLSSSIDEQSRMMKARALVVNNGALLKHGMFGQVKILPKRNLEGLQVPVAALQRFNGNPFIFVKLASDLYEIRRVELGAQNNEIVEIVKGVLPHEEVVVTHSFTIKSEFLKSRLGAGCVDE</sequence>
<dbReference type="InterPro" id="IPR058649">
    <property type="entry name" value="CzcB_C"/>
</dbReference>
<dbReference type="Pfam" id="PF25973">
    <property type="entry name" value="BSH_CzcB"/>
    <property type="match status" value="1"/>
</dbReference>
<accession>A0A3B1DPQ5</accession>
<feature type="domain" description="CusB-like beta-barrel" evidence="3">
    <location>
        <begin position="344"/>
        <end position="417"/>
    </location>
</feature>
<feature type="domain" description="CzcB-like C-terminal circularly permuted SH3-like" evidence="5">
    <location>
        <begin position="427"/>
        <end position="487"/>
    </location>
</feature>
<dbReference type="GO" id="GO:0046914">
    <property type="term" value="F:transition metal ion binding"/>
    <property type="evidence" value="ECO:0007669"/>
    <property type="project" value="TreeGrafter"/>
</dbReference>
<dbReference type="AlphaFoldDB" id="A0A3B1DPQ5"/>
<dbReference type="InterPro" id="IPR058648">
    <property type="entry name" value="HH_CzcB-like"/>
</dbReference>
<dbReference type="Pfam" id="PF25893">
    <property type="entry name" value="HH_CzcB"/>
    <property type="match status" value="1"/>
</dbReference>
<dbReference type="InterPro" id="IPR006143">
    <property type="entry name" value="RND_pump_MFP"/>
</dbReference>
<proteinExistence type="predicted"/>
<dbReference type="GO" id="GO:0015679">
    <property type="term" value="P:plasma membrane copper ion transport"/>
    <property type="evidence" value="ECO:0007669"/>
    <property type="project" value="TreeGrafter"/>
</dbReference>
<gene>
    <name evidence="6" type="ORF">MNBD_UNCLBAC01-1360</name>
</gene>
<evidence type="ECO:0000259" key="5">
    <source>
        <dbReference type="Pfam" id="PF25975"/>
    </source>
</evidence>
<feature type="domain" description="CzcB-like alpha-helical hairpin" evidence="2">
    <location>
        <begin position="229"/>
        <end position="286"/>
    </location>
</feature>
<evidence type="ECO:0000259" key="3">
    <source>
        <dbReference type="Pfam" id="PF25954"/>
    </source>
</evidence>
<dbReference type="Pfam" id="PF25975">
    <property type="entry name" value="CzcB_C"/>
    <property type="match status" value="1"/>
</dbReference>
<dbReference type="InterPro" id="IPR051909">
    <property type="entry name" value="MFP_Cation_Efflux"/>
</dbReference>
<reference evidence="6" key="1">
    <citation type="submission" date="2018-06" db="EMBL/GenBank/DDBJ databases">
        <authorList>
            <person name="Zhirakovskaya E."/>
        </authorList>
    </citation>
    <scope>NUCLEOTIDE SEQUENCE</scope>
</reference>
<dbReference type="GO" id="GO:0030288">
    <property type="term" value="C:outer membrane-bounded periplasmic space"/>
    <property type="evidence" value="ECO:0007669"/>
    <property type="project" value="TreeGrafter"/>
</dbReference>
<organism evidence="6">
    <name type="scientific">hydrothermal vent metagenome</name>
    <dbReference type="NCBI Taxonomy" id="652676"/>
    <lineage>
        <taxon>unclassified sequences</taxon>
        <taxon>metagenomes</taxon>
        <taxon>ecological metagenomes</taxon>
    </lineage>
</organism>
<evidence type="ECO:0000313" key="6">
    <source>
        <dbReference type="EMBL" id="VAX38104.1"/>
    </source>
</evidence>
<evidence type="ECO:0000256" key="1">
    <source>
        <dbReference type="ARBA" id="ARBA00022448"/>
    </source>
</evidence>
<name>A0A3B1DPQ5_9ZZZZ</name>
<evidence type="ECO:0000259" key="2">
    <source>
        <dbReference type="Pfam" id="PF25893"/>
    </source>
</evidence>
<dbReference type="InterPro" id="IPR058792">
    <property type="entry name" value="Beta-barrel_RND_2"/>
</dbReference>
<dbReference type="Gene3D" id="2.40.420.20">
    <property type="match status" value="1"/>
</dbReference>
<dbReference type="NCBIfam" id="TIGR01730">
    <property type="entry name" value="RND_mfp"/>
    <property type="match status" value="1"/>
</dbReference>
<dbReference type="Gene3D" id="2.40.30.170">
    <property type="match status" value="1"/>
</dbReference>
<dbReference type="PANTHER" id="PTHR30097">
    <property type="entry name" value="CATION EFFLUX SYSTEM PROTEIN CUSB"/>
    <property type="match status" value="1"/>
</dbReference>
<feature type="domain" description="CzcB-like barrel-sandwich hybrid" evidence="4">
    <location>
        <begin position="191"/>
        <end position="340"/>
    </location>
</feature>
<dbReference type="SUPFAM" id="SSF111369">
    <property type="entry name" value="HlyD-like secretion proteins"/>
    <property type="match status" value="1"/>
</dbReference>
<dbReference type="InterPro" id="IPR058647">
    <property type="entry name" value="BSH_CzcB-like"/>
</dbReference>